<dbReference type="EMBL" id="BK015446">
    <property type="protein sequence ID" value="DAE07188.1"/>
    <property type="molecule type" value="Genomic_DNA"/>
</dbReference>
<evidence type="ECO:0000313" key="1">
    <source>
        <dbReference type="EMBL" id="DAE07188.1"/>
    </source>
</evidence>
<accession>A0A8S5PLX5</accession>
<proteinExistence type="predicted"/>
<reference evidence="1" key="1">
    <citation type="journal article" date="2021" name="Proc. Natl. Acad. Sci. U.S.A.">
        <title>A Catalog of Tens of Thousands of Viruses from Human Metagenomes Reveals Hidden Associations with Chronic Diseases.</title>
        <authorList>
            <person name="Tisza M.J."/>
            <person name="Buck C.B."/>
        </authorList>
    </citation>
    <scope>NUCLEOTIDE SEQUENCE</scope>
    <source>
        <strain evidence="1">CtsK93</strain>
    </source>
</reference>
<organism evidence="1">
    <name type="scientific">Myoviridae sp. ctsK93</name>
    <dbReference type="NCBI Taxonomy" id="2825190"/>
    <lineage>
        <taxon>Viruses</taxon>
        <taxon>Duplodnaviria</taxon>
        <taxon>Heunggongvirae</taxon>
        <taxon>Uroviricota</taxon>
        <taxon>Caudoviricetes</taxon>
    </lineage>
</organism>
<sequence>MVENLLNTTAAVMYGRTMLQGSGIIGGTREVFVPRVCVLNDQVFPQTGGIIKNPFKTDGKMYAGDLVEYHWNGNGVANSHENAEVILLKVFEVQAANGSSGTTVYIKRDGFRHKPCVGDVLMKAPDDFATTGTAVTVSAVEATTNTKENVWKLTLSATLGTLAKNDILVEAAEAGSGKKMLVQNPNAVLPCDLDLKYRPATGEDDEEGATYMVTPALHATMYTYLMSPIPPAVKTINKSRIDGWFEI</sequence>
<name>A0A8S5PLX5_9CAUD</name>
<protein>
    <submittedName>
        <fullName evidence="1">Uncharacterized protein</fullName>
    </submittedName>
</protein>